<evidence type="ECO:0000313" key="4">
    <source>
        <dbReference type="EMBL" id="GAA1570102.1"/>
    </source>
</evidence>
<organism evidence="4 5">
    <name type="scientific">Kribbella hippodromi</name>
    <dbReference type="NCBI Taxonomy" id="434347"/>
    <lineage>
        <taxon>Bacteria</taxon>
        <taxon>Bacillati</taxon>
        <taxon>Actinomycetota</taxon>
        <taxon>Actinomycetes</taxon>
        <taxon>Propionibacteriales</taxon>
        <taxon>Kribbellaceae</taxon>
        <taxon>Kribbella</taxon>
    </lineage>
</organism>
<evidence type="ECO:0000259" key="3">
    <source>
        <dbReference type="Pfam" id="PF19843"/>
    </source>
</evidence>
<accession>A0ABP4P1W3</accession>
<reference evidence="5" key="1">
    <citation type="journal article" date="2019" name="Int. J. Syst. Evol. Microbiol.">
        <title>The Global Catalogue of Microorganisms (GCM) 10K type strain sequencing project: providing services to taxonomists for standard genome sequencing and annotation.</title>
        <authorList>
            <consortium name="The Broad Institute Genomics Platform"/>
            <consortium name="The Broad Institute Genome Sequencing Center for Infectious Disease"/>
            <person name="Wu L."/>
            <person name="Ma J."/>
        </authorList>
    </citation>
    <scope>NUCLEOTIDE SEQUENCE [LARGE SCALE GENOMIC DNA]</scope>
    <source>
        <strain evidence="5">JCM 15572</strain>
    </source>
</reference>
<dbReference type="PROSITE" id="PS51257">
    <property type="entry name" value="PROKAR_LIPOPROTEIN"/>
    <property type="match status" value="1"/>
</dbReference>
<dbReference type="Pfam" id="PF19843">
    <property type="entry name" value="DUF6318"/>
    <property type="match status" value="1"/>
</dbReference>
<dbReference type="InterPro" id="IPR046281">
    <property type="entry name" value="DUF6318"/>
</dbReference>
<keyword evidence="2" id="KW-0732">Signal</keyword>
<proteinExistence type="predicted"/>
<protein>
    <recommendedName>
        <fullName evidence="3">DUF6318 domain-containing protein</fullName>
    </recommendedName>
</protein>
<comment type="caution">
    <text evidence="4">The sequence shown here is derived from an EMBL/GenBank/DDBJ whole genome shotgun (WGS) entry which is preliminary data.</text>
</comment>
<keyword evidence="5" id="KW-1185">Reference proteome</keyword>
<dbReference type="EMBL" id="BAAAPH010000008">
    <property type="protein sequence ID" value="GAA1570102.1"/>
    <property type="molecule type" value="Genomic_DNA"/>
</dbReference>
<feature type="domain" description="DUF6318" evidence="3">
    <location>
        <begin position="65"/>
        <end position="199"/>
    </location>
</feature>
<sequence>MTFRNQPTQALLACLTTTTLLTACTPNPKAGHPNTAPPPSTSTGAPASTPIVPTSQPSSPPTPSAPPDRPAAANGLTLAAADKFIRYYSELLNYASATGDTAPMLSSSEAGCENCKSYAKFVQQANASNGLLQGDYLERVTDIPELYRGENGRLGGSATVAIGAYTSKQSAGASPINLKAAKYTREFALSAQGGNWVMYEMKLVKQ</sequence>
<feature type="region of interest" description="Disordered" evidence="1">
    <location>
        <begin position="24"/>
        <end position="72"/>
    </location>
</feature>
<feature type="chain" id="PRO_5045667944" description="DUF6318 domain-containing protein" evidence="2">
    <location>
        <begin position="24"/>
        <end position="206"/>
    </location>
</feature>
<feature type="compositionally biased region" description="Low complexity" evidence="1">
    <location>
        <begin position="41"/>
        <end position="57"/>
    </location>
</feature>
<evidence type="ECO:0000256" key="2">
    <source>
        <dbReference type="SAM" id="SignalP"/>
    </source>
</evidence>
<feature type="signal peptide" evidence="2">
    <location>
        <begin position="1"/>
        <end position="23"/>
    </location>
</feature>
<evidence type="ECO:0000313" key="5">
    <source>
        <dbReference type="Proteomes" id="UP001501705"/>
    </source>
</evidence>
<name>A0ABP4P1W3_9ACTN</name>
<gene>
    <name evidence="4" type="ORF">GCM10009804_28230</name>
</gene>
<feature type="compositionally biased region" description="Pro residues" evidence="1">
    <location>
        <begin position="58"/>
        <end position="69"/>
    </location>
</feature>
<dbReference type="Proteomes" id="UP001501705">
    <property type="component" value="Unassembled WGS sequence"/>
</dbReference>
<evidence type="ECO:0000256" key="1">
    <source>
        <dbReference type="SAM" id="MobiDB-lite"/>
    </source>
</evidence>